<reference evidence="7" key="1">
    <citation type="submission" date="2024-06" db="EMBL/GenBank/DDBJ databases">
        <title>Draft genome sequence of Microbacterium sp. strain A8/3-1, isolated from Oxytropis tragacanthoides Fisch. ex DC. Root nodules in the Altai region of Russia.</title>
        <authorList>
            <person name="Sazanova A."/>
            <person name="Guro P."/>
            <person name="Kuznetsova I."/>
            <person name="Belimov A."/>
            <person name="Safronova V."/>
        </authorList>
    </citation>
    <scope>NUCLEOTIDE SEQUENCE</scope>
    <source>
        <strain evidence="7">A8/3-1</strain>
    </source>
</reference>
<evidence type="ECO:0000256" key="5">
    <source>
        <dbReference type="PROSITE-ProRule" id="PRU00335"/>
    </source>
</evidence>
<evidence type="ECO:0000256" key="1">
    <source>
        <dbReference type="ARBA" id="ARBA00022491"/>
    </source>
</evidence>
<name>A0AAU7VR61_9MICO</name>
<dbReference type="RefSeq" id="WP_350350400.1">
    <property type="nucleotide sequence ID" value="NZ_CP158357.1"/>
</dbReference>
<dbReference type="InterPro" id="IPR039538">
    <property type="entry name" value="BetI_C"/>
</dbReference>
<dbReference type="PANTHER" id="PTHR30055:SF146">
    <property type="entry name" value="HTH-TYPE TRANSCRIPTIONAL DUAL REGULATOR CECR"/>
    <property type="match status" value="1"/>
</dbReference>
<dbReference type="Gene3D" id="1.10.357.10">
    <property type="entry name" value="Tetracycline Repressor, domain 2"/>
    <property type="match status" value="1"/>
</dbReference>
<gene>
    <name evidence="7" type="ORF">ABS642_12955</name>
</gene>
<keyword evidence="1" id="KW-0678">Repressor</keyword>
<keyword evidence="2" id="KW-0805">Transcription regulation</keyword>
<dbReference type="AlphaFoldDB" id="A0AAU7VR61"/>
<dbReference type="InterPro" id="IPR009057">
    <property type="entry name" value="Homeodomain-like_sf"/>
</dbReference>
<dbReference type="SUPFAM" id="SSF46689">
    <property type="entry name" value="Homeodomain-like"/>
    <property type="match status" value="1"/>
</dbReference>
<dbReference type="PANTHER" id="PTHR30055">
    <property type="entry name" value="HTH-TYPE TRANSCRIPTIONAL REGULATOR RUTR"/>
    <property type="match status" value="1"/>
</dbReference>
<dbReference type="PROSITE" id="PS50977">
    <property type="entry name" value="HTH_TETR_2"/>
    <property type="match status" value="1"/>
</dbReference>
<evidence type="ECO:0000313" key="7">
    <source>
        <dbReference type="EMBL" id="XBX76820.1"/>
    </source>
</evidence>
<dbReference type="GO" id="GO:0000976">
    <property type="term" value="F:transcription cis-regulatory region binding"/>
    <property type="evidence" value="ECO:0007669"/>
    <property type="project" value="TreeGrafter"/>
</dbReference>
<dbReference type="InterPro" id="IPR050109">
    <property type="entry name" value="HTH-type_TetR-like_transc_reg"/>
</dbReference>
<evidence type="ECO:0000256" key="3">
    <source>
        <dbReference type="ARBA" id="ARBA00023125"/>
    </source>
</evidence>
<proteinExistence type="predicted"/>
<dbReference type="Pfam" id="PF13977">
    <property type="entry name" value="TetR_C_6"/>
    <property type="match status" value="1"/>
</dbReference>
<feature type="DNA-binding region" description="H-T-H motif" evidence="5">
    <location>
        <begin position="38"/>
        <end position="57"/>
    </location>
</feature>
<protein>
    <submittedName>
        <fullName evidence="7">TetR/AcrR family transcriptional regulator</fullName>
    </submittedName>
</protein>
<dbReference type="PRINTS" id="PR00455">
    <property type="entry name" value="HTHTETR"/>
</dbReference>
<keyword evidence="4" id="KW-0804">Transcription</keyword>
<organism evidence="7">
    <name type="scientific">Microbacterium sp. A8/3-1</name>
    <dbReference type="NCBI Taxonomy" id="3160749"/>
    <lineage>
        <taxon>Bacteria</taxon>
        <taxon>Bacillati</taxon>
        <taxon>Actinomycetota</taxon>
        <taxon>Actinomycetes</taxon>
        <taxon>Micrococcales</taxon>
        <taxon>Microbacteriaceae</taxon>
        <taxon>Microbacterium</taxon>
    </lineage>
</organism>
<evidence type="ECO:0000259" key="6">
    <source>
        <dbReference type="PROSITE" id="PS50977"/>
    </source>
</evidence>
<dbReference type="InterPro" id="IPR036271">
    <property type="entry name" value="Tet_transcr_reg_TetR-rel_C_sf"/>
</dbReference>
<dbReference type="SUPFAM" id="SSF48498">
    <property type="entry name" value="Tetracyclin repressor-like, C-terminal domain"/>
    <property type="match status" value="1"/>
</dbReference>
<dbReference type="EMBL" id="CP158357">
    <property type="protein sequence ID" value="XBX76820.1"/>
    <property type="molecule type" value="Genomic_DNA"/>
</dbReference>
<dbReference type="InterPro" id="IPR001647">
    <property type="entry name" value="HTH_TetR"/>
</dbReference>
<accession>A0AAU7VR61</accession>
<feature type="domain" description="HTH tetR-type" evidence="6">
    <location>
        <begin position="15"/>
        <end position="75"/>
    </location>
</feature>
<evidence type="ECO:0000256" key="4">
    <source>
        <dbReference type="ARBA" id="ARBA00023163"/>
    </source>
</evidence>
<dbReference type="Pfam" id="PF00440">
    <property type="entry name" value="TetR_N"/>
    <property type="match status" value="1"/>
</dbReference>
<evidence type="ECO:0000256" key="2">
    <source>
        <dbReference type="ARBA" id="ARBA00023015"/>
    </source>
</evidence>
<keyword evidence="3 5" id="KW-0238">DNA-binding</keyword>
<sequence length="203" mass="21886">MPPQTRRIATSARGARRKEQIVSAALELFASGGYRGTGITEVADQVGITEPAVLYHFGTKVGLLRAVVEQHAGVSRSFAADVAELGGLAGLREIPGFTRRSIEEPALIKLFAVLLAENFESDAPAHEFFVDHYRALRVSVAALIEAGQERGEIRSDVDPTLKAIEILGALDGIANQWLLDPDGVDFAACIDSYVTALERDLTR</sequence>
<dbReference type="GO" id="GO:0003700">
    <property type="term" value="F:DNA-binding transcription factor activity"/>
    <property type="evidence" value="ECO:0007669"/>
    <property type="project" value="TreeGrafter"/>
</dbReference>